<proteinExistence type="predicted"/>
<name>A0A0V1HN98_9BILA</name>
<gene>
    <name evidence="1" type="ORF">T11_5800</name>
</gene>
<keyword evidence="2" id="KW-1185">Reference proteome</keyword>
<dbReference type="EMBL" id="JYDP01000042">
    <property type="protein sequence ID" value="KRZ12222.1"/>
    <property type="molecule type" value="Genomic_DNA"/>
</dbReference>
<dbReference type="OrthoDB" id="5920109at2759"/>
<evidence type="ECO:0000313" key="2">
    <source>
        <dbReference type="Proteomes" id="UP000055024"/>
    </source>
</evidence>
<accession>A0A0V1HN98</accession>
<reference evidence="1 2" key="1">
    <citation type="submission" date="2015-01" db="EMBL/GenBank/DDBJ databases">
        <title>Evolution of Trichinella species and genotypes.</title>
        <authorList>
            <person name="Korhonen P.K."/>
            <person name="Edoardo P."/>
            <person name="Giuseppe L.R."/>
            <person name="Gasser R.B."/>
        </authorList>
    </citation>
    <scope>NUCLEOTIDE SEQUENCE [LARGE SCALE GENOMIC DNA]</scope>
    <source>
        <strain evidence="1">ISS1029</strain>
    </source>
</reference>
<evidence type="ECO:0000313" key="1">
    <source>
        <dbReference type="EMBL" id="KRZ12222.1"/>
    </source>
</evidence>
<comment type="caution">
    <text evidence="1">The sequence shown here is derived from an EMBL/GenBank/DDBJ whole genome shotgun (WGS) entry which is preliminary data.</text>
</comment>
<dbReference type="Proteomes" id="UP000055024">
    <property type="component" value="Unassembled WGS sequence"/>
</dbReference>
<protein>
    <submittedName>
        <fullName evidence="1">Uncharacterized protein</fullName>
    </submittedName>
</protein>
<organism evidence="1 2">
    <name type="scientific">Trichinella zimbabwensis</name>
    <dbReference type="NCBI Taxonomy" id="268475"/>
    <lineage>
        <taxon>Eukaryota</taxon>
        <taxon>Metazoa</taxon>
        <taxon>Ecdysozoa</taxon>
        <taxon>Nematoda</taxon>
        <taxon>Enoplea</taxon>
        <taxon>Dorylaimia</taxon>
        <taxon>Trichinellida</taxon>
        <taxon>Trichinellidae</taxon>
        <taxon>Trichinella</taxon>
    </lineage>
</organism>
<sequence length="254" mass="28428">MSADQSSQDRCFESSLEVPRDASASVENESSFLNIYKQNFPEIQSSCGDLSDHFHTLSAKKKQLTSSYLHIKSSPISSSYSTLTFFSPWKASTPILPQLLKMKLPQPTLSSIRYSNDSPILYYQRNVHFINSEEINFTSAEAPESNNGKCASLSTPFKNCMKSPRRYTFRLYLSSAGDSIHSFISTTISTTLERMLASNEFDRPHTESQKNLRRSIRASLDDSAVRVSEISPLPCGLYGGGDQIFFTFTFSTIG</sequence>
<dbReference type="AlphaFoldDB" id="A0A0V1HN98"/>